<dbReference type="InterPro" id="IPR029787">
    <property type="entry name" value="Nucleotide_cyclase"/>
</dbReference>
<dbReference type="NCBIfam" id="TIGR00254">
    <property type="entry name" value="GGDEF"/>
    <property type="match status" value="1"/>
</dbReference>
<evidence type="ECO:0000313" key="5">
    <source>
        <dbReference type="Proteomes" id="UP001181622"/>
    </source>
</evidence>
<comment type="caution">
    <text evidence="4">The sequence shown here is derived from an EMBL/GenBank/DDBJ whole genome shotgun (WGS) entry which is preliminary data.</text>
</comment>
<feature type="domain" description="EAL" evidence="1">
    <location>
        <begin position="512"/>
        <end position="766"/>
    </location>
</feature>
<proteinExistence type="predicted"/>
<dbReference type="CDD" id="cd01948">
    <property type="entry name" value="EAL"/>
    <property type="match status" value="1"/>
</dbReference>
<feature type="domain" description="HAMP" evidence="2">
    <location>
        <begin position="280"/>
        <end position="332"/>
    </location>
</feature>
<dbReference type="InterPro" id="IPR043128">
    <property type="entry name" value="Rev_trsase/Diguanyl_cyclase"/>
</dbReference>
<protein>
    <submittedName>
        <fullName evidence="4">EAL domain-containing protein</fullName>
    </submittedName>
</protein>
<organism evidence="4 5">
    <name type="scientific">Chelatococcus sambhunathii</name>
    <dbReference type="NCBI Taxonomy" id="363953"/>
    <lineage>
        <taxon>Bacteria</taxon>
        <taxon>Pseudomonadati</taxon>
        <taxon>Pseudomonadota</taxon>
        <taxon>Alphaproteobacteria</taxon>
        <taxon>Hyphomicrobiales</taxon>
        <taxon>Chelatococcaceae</taxon>
        <taxon>Chelatococcus</taxon>
    </lineage>
</organism>
<dbReference type="InterPro" id="IPR001633">
    <property type="entry name" value="EAL_dom"/>
</dbReference>
<dbReference type="PROSITE" id="PS50887">
    <property type="entry name" value="GGDEF"/>
    <property type="match status" value="1"/>
</dbReference>
<dbReference type="PROSITE" id="PS50883">
    <property type="entry name" value="EAL"/>
    <property type="match status" value="1"/>
</dbReference>
<dbReference type="InterPro" id="IPR052155">
    <property type="entry name" value="Biofilm_reg_signaling"/>
</dbReference>
<dbReference type="InterPro" id="IPR035919">
    <property type="entry name" value="EAL_sf"/>
</dbReference>
<dbReference type="SMART" id="SM00267">
    <property type="entry name" value="GGDEF"/>
    <property type="match status" value="1"/>
</dbReference>
<keyword evidence="5" id="KW-1185">Reference proteome</keyword>
<dbReference type="CDD" id="cd01949">
    <property type="entry name" value="GGDEF"/>
    <property type="match status" value="1"/>
</dbReference>
<accession>A0ABU1DGA3</accession>
<dbReference type="EMBL" id="JADBEO010000019">
    <property type="protein sequence ID" value="MDR4307075.1"/>
    <property type="molecule type" value="Genomic_DNA"/>
</dbReference>
<gene>
    <name evidence="4" type="ORF">IHQ68_10635</name>
</gene>
<dbReference type="Proteomes" id="UP001181622">
    <property type="component" value="Unassembled WGS sequence"/>
</dbReference>
<evidence type="ECO:0000313" key="4">
    <source>
        <dbReference type="EMBL" id="MDR4307075.1"/>
    </source>
</evidence>
<dbReference type="InterPro" id="IPR000160">
    <property type="entry name" value="GGDEF_dom"/>
</dbReference>
<dbReference type="InterPro" id="IPR003660">
    <property type="entry name" value="HAMP_dom"/>
</dbReference>
<dbReference type="Gene3D" id="3.20.20.450">
    <property type="entry name" value="EAL domain"/>
    <property type="match status" value="1"/>
</dbReference>
<dbReference type="SMART" id="SM00052">
    <property type="entry name" value="EAL"/>
    <property type="match status" value="1"/>
</dbReference>
<name>A0ABU1DGA3_9HYPH</name>
<feature type="domain" description="GGDEF" evidence="3">
    <location>
        <begin position="368"/>
        <end position="507"/>
    </location>
</feature>
<dbReference type="Gene3D" id="3.30.70.270">
    <property type="match status" value="1"/>
</dbReference>
<dbReference type="PROSITE" id="PS50885">
    <property type="entry name" value="HAMP"/>
    <property type="match status" value="1"/>
</dbReference>
<dbReference type="PANTHER" id="PTHR44757:SF2">
    <property type="entry name" value="BIOFILM ARCHITECTURE MAINTENANCE PROTEIN MBAA"/>
    <property type="match status" value="1"/>
</dbReference>
<dbReference type="PANTHER" id="PTHR44757">
    <property type="entry name" value="DIGUANYLATE CYCLASE DGCP"/>
    <property type="match status" value="1"/>
</dbReference>
<dbReference type="Gene3D" id="6.10.340.10">
    <property type="match status" value="1"/>
</dbReference>
<dbReference type="SUPFAM" id="SSF141868">
    <property type="entry name" value="EAL domain-like"/>
    <property type="match status" value="1"/>
</dbReference>
<dbReference type="Pfam" id="PF00990">
    <property type="entry name" value="GGDEF"/>
    <property type="match status" value="1"/>
</dbReference>
<evidence type="ECO:0000259" key="3">
    <source>
        <dbReference type="PROSITE" id="PS50887"/>
    </source>
</evidence>
<dbReference type="Pfam" id="PF00563">
    <property type="entry name" value="EAL"/>
    <property type="match status" value="1"/>
</dbReference>
<dbReference type="RefSeq" id="WP_309391552.1">
    <property type="nucleotide sequence ID" value="NZ_JADBEO010000019.1"/>
</dbReference>
<reference evidence="4" key="1">
    <citation type="submission" date="2020-10" db="EMBL/GenBank/DDBJ databases">
        <authorList>
            <person name="Abbas A."/>
            <person name="Razzaq R."/>
            <person name="Waqas M."/>
            <person name="Abbas N."/>
            <person name="Nielsen T.K."/>
            <person name="Hansen L.H."/>
            <person name="Hussain S."/>
            <person name="Shahid M."/>
        </authorList>
    </citation>
    <scope>NUCLEOTIDE SEQUENCE</scope>
    <source>
        <strain evidence="4">S14</strain>
    </source>
</reference>
<dbReference type="SUPFAM" id="SSF55073">
    <property type="entry name" value="Nucleotide cyclase"/>
    <property type="match status" value="1"/>
</dbReference>
<evidence type="ECO:0000259" key="2">
    <source>
        <dbReference type="PROSITE" id="PS50885"/>
    </source>
</evidence>
<evidence type="ECO:0000259" key="1">
    <source>
        <dbReference type="PROSITE" id="PS50883"/>
    </source>
</evidence>
<sequence length="781" mass="85397">MTLGRRALLLIFPVVLAGYAIAAGLVYVTQRDSQLRLEQARLDQQLDHLRVLFENDDAVDRNFLHAITGGGALRSFLQETDDSFRSHALGVRLQQAIESVAGDKRALLTFSVMNSALELEHYFENSTDPFAEIDPEQLAFAKRVMAGRGENSWAFLAPDGRRPWIVHAEFVDPLTMNRPLASRVSAAVLLMAAIRPERFLAMKRGIESEYGARLEISDRPLPAADGLSMATELMPGAFARMTPAESYFASRLWPLKFWLSLGTVLVSLLSISLLIALVRRFITRPIARLDRQLTEVLAGERASISIADEAGEIGSLSSNMKNLHDDFIRSLRGIQTASWTDTLTGISNRAHFNVLAAEALESSARRGSQCGLLFIDVDNFKFVNDRFGHEIGDGLLRELAGRFAEVVAAVSKRETVARTIFARLSGDEFAVLVESDDAAATAEEVARGILAASAIGFSERFPIGVSIGVASTSEGSTASLDELLADADAAMYEAKAAGKNRTASFSRELLEKRSRERAIRDALRVIDPDEEFRLVYMPIVDVEARVIACEALLRWTSPALGDVRPDEFIPIAERSGLFAAIDRWVIDKALADHMHIATLFGEDAIVSINVSSAELGTTYLGDYLAERLSARSVHSGHVEIELTETFAAGSRPEVGKNVEALRATGVRIAIDDFGAGYTSIQQVTEYSADTIKLDRFFAERLCGSRETLRALVALCHAQGMRVVVEGIDSPAKIALFSEVGCDGLQGYEICKPLDLGELGVWALARLADQAKQNSPRVRHAV</sequence>